<evidence type="ECO:0000256" key="5">
    <source>
        <dbReference type="ARBA" id="ARBA00022989"/>
    </source>
</evidence>
<feature type="compositionally biased region" description="Basic and acidic residues" evidence="7">
    <location>
        <begin position="852"/>
        <end position="877"/>
    </location>
</feature>
<keyword evidence="4" id="KW-0812">Transmembrane</keyword>
<dbReference type="InParanoid" id="E4XU61"/>
<reference evidence="8" key="1">
    <citation type="journal article" date="2010" name="Science">
        <title>Plasticity of animal genome architecture unmasked by rapid evolution of a pelagic tunicate.</title>
        <authorList>
            <person name="Denoeud F."/>
            <person name="Henriet S."/>
            <person name="Mungpakdee S."/>
            <person name="Aury J.M."/>
            <person name="Da Silva C."/>
            <person name="Brinkmann H."/>
            <person name="Mikhaleva J."/>
            <person name="Olsen L.C."/>
            <person name="Jubin C."/>
            <person name="Canestro C."/>
            <person name="Bouquet J.M."/>
            <person name="Danks G."/>
            <person name="Poulain J."/>
            <person name="Campsteijn C."/>
            <person name="Adamski M."/>
            <person name="Cross I."/>
            <person name="Yadetie F."/>
            <person name="Muffato M."/>
            <person name="Louis A."/>
            <person name="Butcher S."/>
            <person name="Tsagkogeorga G."/>
            <person name="Konrad A."/>
            <person name="Singh S."/>
            <person name="Jensen M.F."/>
            <person name="Cong E.H."/>
            <person name="Eikeseth-Otteraa H."/>
            <person name="Noel B."/>
            <person name="Anthouard V."/>
            <person name="Porcel B.M."/>
            <person name="Kachouri-Lafond R."/>
            <person name="Nishino A."/>
            <person name="Ugolini M."/>
            <person name="Chourrout P."/>
            <person name="Nishida H."/>
            <person name="Aasland R."/>
            <person name="Huzurbazar S."/>
            <person name="Westhof E."/>
            <person name="Delsuc F."/>
            <person name="Lehrach H."/>
            <person name="Reinhardt R."/>
            <person name="Weissenbach J."/>
            <person name="Roy S.W."/>
            <person name="Artiguenave F."/>
            <person name="Postlethwait J.H."/>
            <person name="Manak J.R."/>
            <person name="Thompson E.M."/>
            <person name="Jaillon O."/>
            <person name="Du Pasquier L."/>
            <person name="Boudinot P."/>
            <person name="Liberles D.A."/>
            <person name="Volff J.N."/>
            <person name="Philippe H."/>
            <person name="Lenhard B."/>
            <person name="Roest Crollius H."/>
            <person name="Wincker P."/>
            <person name="Chourrout D."/>
        </authorList>
    </citation>
    <scope>NUCLEOTIDE SEQUENCE [LARGE SCALE GENOMIC DNA]</scope>
</reference>
<feature type="compositionally biased region" description="Polar residues" evidence="7">
    <location>
        <begin position="966"/>
        <end position="985"/>
    </location>
</feature>
<feature type="region of interest" description="Disordered" evidence="7">
    <location>
        <begin position="501"/>
        <end position="539"/>
    </location>
</feature>
<feature type="compositionally biased region" description="Basic residues" evidence="7">
    <location>
        <begin position="1022"/>
        <end position="1031"/>
    </location>
</feature>
<evidence type="ECO:0000313" key="9">
    <source>
        <dbReference type="Proteomes" id="UP000001307"/>
    </source>
</evidence>
<feature type="compositionally biased region" description="Low complexity" evidence="7">
    <location>
        <begin position="920"/>
        <end position="937"/>
    </location>
</feature>
<accession>E4XU61</accession>
<keyword evidence="5" id="KW-1133">Transmembrane helix</keyword>
<feature type="compositionally biased region" description="Basic residues" evidence="7">
    <location>
        <begin position="292"/>
        <end position="308"/>
    </location>
</feature>
<dbReference type="PANTHER" id="PTHR10332">
    <property type="entry name" value="EQUILIBRATIVE NUCLEOSIDE TRANSPORTER"/>
    <property type="match status" value="1"/>
</dbReference>
<feature type="compositionally biased region" description="Basic and acidic residues" evidence="7">
    <location>
        <begin position="800"/>
        <end position="815"/>
    </location>
</feature>
<protein>
    <submittedName>
        <fullName evidence="8">Uncharacterized protein</fullName>
    </submittedName>
</protein>
<evidence type="ECO:0000256" key="3">
    <source>
        <dbReference type="ARBA" id="ARBA00022448"/>
    </source>
</evidence>
<dbReference type="GO" id="GO:0005337">
    <property type="term" value="F:nucleoside transmembrane transporter activity"/>
    <property type="evidence" value="ECO:0007669"/>
    <property type="project" value="InterPro"/>
</dbReference>
<evidence type="ECO:0000256" key="4">
    <source>
        <dbReference type="ARBA" id="ARBA00022692"/>
    </source>
</evidence>
<feature type="compositionally biased region" description="Polar residues" evidence="7">
    <location>
        <begin position="1003"/>
        <end position="1012"/>
    </location>
</feature>
<feature type="region of interest" description="Disordered" evidence="7">
    <location>
        <begin position="800"/>
        <end position="1039"/>
    </location>
</feature>
<evidence type="ECO:0000313" key="8">
    <source>
        <dbReference type="EMBL" id="CBY13258.1"/>
    </source>
</evidence>
<dbReference type="PANTHER" id="PTHR10332:SF88">
    <property type="entry name" value="EQUILIBRATIVE NUCLEOSIDE TRANSPORTER 1, ISOFORM A"/>
    <property type="match status" value="1"/>
</dbReference>
<gene>
    <name evidence="8" type="ORF">GSOID_T00004035001</name>
</gene>
<proteinExistence type="inferred from homology"/>
<evidence type="ECO:0000256" key="7">
    <source>
        <dbReference type="SAM" id="MobiDB-lite"/>
    </source>
</evidence>
<dbReference type="EMBL" id="FN653171">
    <property type="protein sequence ID" value="CBY13258.1"/>
    <property type="molecule type" value="Genomic_DNA"/>
</dbReference>
<feature type="compositionally biased region" description="Basic and acidic residues" evidence="7">
    <location>
        <begin position="501"/>
        <end position="512"/>
    </location>
</feature>
<dbReference type="InterPro" id="IPR002259">
    <property type="entry name" value="Eqnu_transpt"/>
</dbReference>
<comment type="similarity">
    <text evidence="2">Belongs to the SLC29A/ENT transporter (TC 2.A.57) family.</text>
</comment>
<name>E4XU61_OIKDI</name>
<feature type="compositionally biased region" description="Basic and acidic residues" evidence="7">
    <location>
        <begin position="825"/>
        <end position="844"/>
    </location>
</feature>
<evidence type="ECO:0000256" key="1">
    <source>
        <dbReference type="ARBA" id="ARBA00004141"/>
    </source>
</evidence>
<evidence type="ECO:0000256" key="2">
    <source>
        <dbReference type="ARBA" id="ARBA00007965"/>
    </source>
</evidence>
<feature type="compositionally biased region" description="Acidic residues" evidence="7">
    <location>
        <begin position="524"/>
        <end position="539"/>
    </location>
</feature>
<keyword evidence="9" id="KW-1185">Reference proteome</keyword>
<keyword evidence="6" id="KW-0472">Membrane</keyword>
<dbReference type="AlphaFoldDB" id="E4XU61"/>
<comment type="subcellular location">
    <subcellularLocation>
        <location evidence="1">Membrane</location>
        <topology evidence="1">Multi-pass membrane protein</topology>
    </subcellularLocation>
</comment>
<feature type="compositionally biased region" description="Acidic residues" evidence="7">
    <location>
        <begin position="881"/>
        <end position="905"/>
    </location>
</feature>
<evidence type="ECO:0000256" key="6">
    <source>
        <dbReference type="ARBA" id="ARBA00023136"/>
    </source>
</evidence>
<keyword evidence="3" id="KW-0813">Transport</keyword>
<dbReference type="OrthoDB" id="46396at2759"/>
<sequence length="1131" mass="130012">MILFAKVLSNPLFIFYKQNPFSYDQDMVCEKNFDRMSVSGSVAQGRCNQAMMVEICKMMKSDFLCAFLLSTVTYSVFPGILAQIRSVSQDQWGIDTHRFFVPSVTFFSFSCSEYLGRWFSSYCTFSVTEGPVARACWAAARIVFIPLFMMCNVDAKGGFIGVLIKNDTAYCALVIIFGWSHGYLANLNLKETTARLKKLRRKQAVEDFVKMTAIDSVFVTRHLLSRERFIQNQAVPLISLMELLGPGGALERLHYEKLPRKAQYEVIKEVLWTAYQDTWRLDWTTLSHDKKLRKRPTMKRKSRKRTRRVPPLGAGFGGLKRRDIEKQPLRSNVEIFLPSIAEEEPAHKSSFKQLQKHSLFFRPSGKLKNLMKSDPGPGAGKLERIRIAAGLRTRNQILERKDALIMREGQQNTKRSSVQHVPQIPMHFDNKYGSGRYSVFDPMGDYIASPVDMELKAKLGRPEFSPSINYRAGNMYNFENRSYDRMKKKLRRQYYKNMTSEEKKKFKEERATRRAIRAANGEELSSESDLSGDDSMSDVDPQEYQNFILEKQRRRAHKNMLKAAGEDPGYDSDEFEDEYWAEKKGNIPLDMQRRLGFAQILAPGPELLDISLPKDEEAKQKVIEMFKDVLKDELQDMVDGFELDSDEEDPDALDDDEIEKMLASGVDIGDMLSMQDLSPETRKKRMKQIARYKKYKEIAEKMGPGVSVADVKKNVKRMLQKAKSNNLVFDKDGKLKHVDFTDDMIEQSARSVMGGKFTGKDLIRDLQSAAEVFDKELEKKQKRKAKKKAMVKAERDASYILEFEPRKEDEDPAERKLRKMKKEKKKLEQAQKMSRNVEKQAKRERQQHKIKIKAEQTQRRNDRKMKNIEKQRRRDAGESDVSSDECDSESIDLSSDEEISSDEEVSVLSSDSSEDEDLSESSGVTVYEDVSVYSSSEATEYDSDGNAKAASQAKLQKEDNLPETVLRSSLSRSHSKIGNSLSRSGSMADRPPWRSGAVRDQSSRNSVTSSYRALNRAPKIGAPKKSRKGRRESKYDFADLAPLRLEDENDGSEFDWGQFGISNSPTKTPDFAKMEEELKQLELAENFEAAAELRQKIRDMKREERKRIIRKQKDDENVLEKEKDERLFNKV</sequence>
<dbReference type="Proteomes" id="UP000001307">
    <property type="component" value="Unassembled WGS sequence"/>
</dbReference>
<dbReference type="Pfam" id="PF01733">
    <property type="entry name" value="Nucleoside_tran"/>
    <property type="match status" value="1"/>
</dbReference>
<organism evidence="8">
    <name type="scientific">Oikopleura dioica</name>
    <name type="common">Tunicate</name>
    <dbReference type="NCBI Taxonomy" id="34765"/>
    <lineage>
        <taxon>Eukaryota</taxon>
        <taxon>Metazoa</taxon>
        <taxon>Chordata</taxon>
        <taxon>Tunicata</taxon>
        <taxon>Appendicularia</taxon>
        <taxon>Copelata</taxon>
        <taxon>Oikopleuridae</taxon>
        <taxon>Oikopleura</taxon>
    </lineage>
</organism>
<feature type="region of interest" description="Disordered" evidence="7">
    <location>
        <begin position="292"/>
        <end position="312"/>
    </location>
</feature>
<dbReference type="GO" id="GO:0005886">
    <property type="term" value="C:plasma membrane"/>
    <property type="evidence" value="ECO:0007669"/>
    <property type="project" value="TreeGrafter"/>
</dbReference>